<evidence type="ECO:0000313" key="2">
    <source>
        <dbReference type="Proteomes" id="UP000003245"/>
    </source>
</evidence>
<gene>
    <name evidence="1" type="ORF">HMPREF1043_1972</name>
</gene>
<keyword evidence="2" id="KW-1185">Reference proteome</keyword>
<accession>I0SD71</accession>
<proteinExistence type="predicted"/>
<reference evidence="1 2" key="1">
    <citation type="submission" date="2012-01" db="EMBL/GenBank/DDBJ databases">
        <authorList>
            <person name="Harkins D.M."/>
            <person name="Madupu R."/>
            <person name="Durkin A.S."/>
            <person name="Torralba M."/>
            <person name="Methe B."/>
            <person name="Sutton G.G."/>
            <person name="Nelson K.E."/>
        </authorList>
    </citation>
    <scope>NUCLEOTIDE SEQUENCE [LARGE SCALE GENOMIC DNA]</scope>
    <source>
        <strain evidence="1 2">CCUG 39159</strain>
    </source>
</reference>
<dbReference type="RefSeq" id="WP_003036564.1">
    <property type="nucleotide sequence ID" value="NZ_AICP01000042.1"/>
</dbReference>
<organism evidence="1 2">
    <name type="scientific">Streptococcus anginosus subsp. whileyi CCUG 39159</name>
    <dbReference type="NCBI Taxonomy" id="1095729"/>
    <lineage>
        <taxon>Bacteria</taxon>
        <taxon>Bacillati</taxon>
        <taxon>Bacillota</taxon>
        <taxon>Bacilli</taxon>
        <taxon>Lactobacillales</taxon>
        <taxon>Streptococcaceae</taxon>
        <taxon>Streptococcus</taxon>
        <taxon>Streptococcus anginosus group</taxon>
    </lineage>
</organism>
<dbReference type="EMBL" id="AICP01000042">
    <property type="protein sequence ID" value="EID21324.1"/>
    <property type="molecule type" value="Genomic_DNA"/>
</dbReference>
<dbReference type="AlphaFoldDB" id="I0SD71"/>
<name>I0SD71_STRAP</name>
<comment type="caution">
    <text evidence="1">The sequence shown here is derived from an EMBL/GenBank/DDBJ whole genome shotgun (WGS) entry which is preliminary data.</text>
</comment>
<sequence>MKPIITKYCLPKQEKNTVESFEQKFENYIAKQVKKIIVNPEKYPFISIINEEQIHEEK</sequence>
<dbReference type="Proteomes" id="UP000003245">
    <property type="component" value="Unassembled WGS sequence"/>
</dbReference>
<dbReference type="PATRIC" id="fig|1095729.3.peg.1340"/>
<protein>
    <submittedName>
        <fullName evidence="1">Uncharacterized protein</fullName>
    </submittedName>
</protein>
<evidence type="ECO:0000313" key="1">
    <source>
        <dbReference type="EMBL" id="EID21324.1"/>
    </source>
</evidence>